<dbReference type="SUPFAM" id="SSF48431">
    <property type="entry name" value="Lipovitellin-phosvitin complex, superhelical domain"/>
    <property type="match status" value="1"/>
</dbReference>
<dbReference type="Proteomes" id="UP001187415">
    <property type="component" value="Unassembled WGS sequence"/>
</dbReference>
<dbReference type="GO" id="GO:0032355">
    <property type="term" value="P:response to estradiol"/>
    <property type="evidence" value="ECO:0007669"/>
    <property type="project" value="TreeGrafter"/>
</dbReference>
<dbReference type="Gene3D" id="2.20.80.10">
    <property type="entry name" value="Lipovitellin-phosvitin complex, chain A, domain 4"/>
    <property type="match status" value="1"/>
</dbReference>
<feature type="compositionally biased region" description="Low complexity" evidence="8">
    <location>
        <begin position="1158"/>
        <end position="1186"/>
    </location>
</feature>
<accession>A0AA88MD94</accession>
<dbReference type="InterPro" id="IPR015255">
    <property type="entry name" value="Vitellinogen_open_b-sht"/>
</dbReference>
<dbReference type="SMART" id="SM01169">
    <property type="entry name" value="DUF1943"/>
    <property type="match status" value="1"/>
</dbReference>
<evidence type="ECO:0000259" key="10">
    <source>
        <dbReference type="PROSITE" id="PS51211"/>
    </source>
</evidence>
<dbReference type="InterPro" id="IPR015816">
    <property type="entry name" value="Vitellinogen_b-sht_N"/>
</dbReference>
<evidence type="ECO:0000256" key="1">
    <source>
        <dbReference type="ARBA" id="ARBA00022553"/>
    </source>
</evidence>
<name>A0AA88MD94_CHASR</name>
<dbReference type="Pfam" id="PF00094">
    <property type="entry name" value="VWD"/>
    <property type="match status" value="1"/>
</dbReference>
<keyword evidence="5" id="KW-0325">Glycoprotein</keyword>
<dbReference type="Pfam" id="PF01347">
    <property type="entry name" value="Vitellogenin_N"/>
    <property type="match status" value="1"/>
</dbReference>
<dbReference type="Gene3D" id="1.25.10.20">
    <property type="entry name" value="Vitellinogen, superhelical"/>
    <property type="match status" value="1"/>
</dbReference>
<comment type="function">
    <text evidence="6">Precursor of the major egg-yolk proteins that are sources of nutrients during early development of oviparous organisms.</text>
</comment>
<dbReference type="SMART" id="SM01170">
    <property type="entry name" value="DUF1944"/>
    <property type="match status" value="1"/>
</dbReference>
<dbReference type="SMART" id="SM00638">
    <property type="entry name" value="LPD_N"/>
    <property type="match status" value="1"/>
</dbReference>
<dbReference type="SMART" id="SM00216">
    <property type="entry name" value="VWD"/>
    <property type="match status" value="1"/>
</dbReference>
<dbReference type="PROSITE" id="PS51211">
    <property type="entry name" value="VITELLOGENIN"/>
    <property type="match status" value="1"/>
</dbReference>
<dbReference type="FunFam" id="2.20.50.20:FF:000001">
    <property type="entry name" value="Vitellogenin 5"/>
    <property type="match status" value="1"/>
</dbReference>
<dbReference type="GO" id="GO:0071391">
    <property type="term" value="P:cellular response to estrogen stimulus"/>
    <property type="evidence" value="ECO:0007669"/>
    <property type="project" value="TreeGrafter"/>
</dbReference>
<keyword evidence="3" id="KW-0758">Storage protein</keyword>
<dbReference type="InterPro" id="IPR011030">
    <property type="entry name" value="Lipovitellin_superhlx_dom"/>
</dbReference>
<dbReference type="FunFam" id="2.30.230.10:FF:000002">
    <property type="entry name" value="Vitellogenin 7"/>
    <property type="match status" value="1"/>
</dbReference>
<evidence type="ECO:0000259" key="11">
    <source>
        <dbReference type="PROSITE" id="PS51233"/>
    </source>
</evidence>
<feature type="compositionally biased region" description="Low complexity" evidence="8">
    <location>
        <begin position="1088"/>
        <end position="1120"/>
    </location>
</feature>
<dbReference type="Pfam" id="PF09172">
    <property type="entry name" value="Vit_open_b-sht"/>
    <property type="match status" value="1"/>
</dbReference>
<feature type="compositionally biased region" description="Low complexity" evidence="8">
    <location>
        <begin position="1134"/>
        <end position="1150"/>
    </location>
</feature>
<dbReference type="EMBL" id="JAUPFM010000012">
    <property type="protein sequence ID" value="KAK2835458.1"/>
    <property type="molecule type" value="Genomic_DNA"/>
</dbReference>
<evidence type="ECO:0000313" key="12">
    <source>
        <dbReference type="EMBL" id="KAK2835458.1"/>
    </source>
</evidence>
<keyword evidence="1" id="KW-0597">Phosphoprotein</keyword>
<organism evidence="12 13">
    <name type="scientific">Channa striata</name>
    <name type="common">Snakehead murrel</name>
    <name type="synonym">Ophicephalus striatus</name>
    <dbReference type="NCBI Taxonomy" id="64152"/>
    <lineage>
        <taxon>Eukaryota</taxon>
        <taxon>Metazoa</taxon>
        <taxon>Chordata</taxon>
        <taxon>Craniata</taxon>
        <taxon>Vertebrata</taxon>
        <taxon>Euteleostomi</taxon>
        <taxon>Actinopterygii</taxon>
        <taxon>Neopterygii</taxon>
        <taxon>Teleostei</taxon>
        <taxon>Neoteleostei</taxon>
        <taxon>Acanthomorphata</taxon>
        <taxon>Anabantaria</taxon>
        <taxon>Anabantiformes</taxon>
        <taxon>Channoidei</taxon>
        <taxon>Channidae</taxon>
        <taxon>Channa</taxon>
    </lineage>
</organism>
<protein>
    <recommendedName>
        <fullName evidence="14">Phosvitin</fullName>
    </recommendedName>
</protein>
<proteinExistence type="predicted"/>
<keyword evidence="4 7" id="KW-1015">Disulfide bond</keyword>
<dbReference type="Gene3D" id="2.20.90.10">
    <property type="entry name" value="Vitellinogen, beta-sheet shell domain"/>
    <property type="match status" value="1"/>
</dbReference>
<feature type="domain" description="Vitellogenin" evidence="10">
    <location>
        <begin position="24"/>
        <end position="661"/>
    </location>
</feature>
<gene>
    <name evidence="12" type="ORF">Q5P01_015942</name>
</gene>
<evidence type="ECO:0000313" key="13">
    <source>
        <dbReference type="Proteomes" id="UP001187415"/>
    </source>
</evidence>
<feature type="disulfide bond" evidence="7">
    <location>
        <begin position="162"/>
        <end position="188"/>
    </location>
</feature>
<dbReference type="InterPro" id="IPR050733">
    <property type="entry name" value="Vitellogenin/Apolipophorin"/>
</dbReference>
<dbReference type="FunFam" id="1.25.10.20:FF:000002">
    <property type="entry name" value="Vitellogenin 7"/>
    <property type="match status" value="1"/>
</dbReference>
<dbReference type="InterPro" id="IPR037088">
    <property type="entry name" value="Vitellinogen_b-sht_shell_sf"/>
</dbReference>
<dbReference type="PANTHER" id="PTHR23345:SF9">
    <property type="entry name" value="VITELLOGENIN-RELATED"/>
    <property type="match status" value="1"/>
</dbReference>
<dbReference type="GO" id="GO:0045735">
    <property type="term" value="F:nutrient reservoir activity"/>
    <property type="evidence" value="ECO:0007669"/>
    <property type="project" value="UniProtKB-KW"/>
</dbReference>
<dbReference type="InterPro" id="IPR001846">
    <property type="entry name" value="VWF_type-D"/>
</dbReference>
<feature type="region of interest" description="Disordered" evidence="8">
    <location>
        <begin position="1082"/>
        <end position="1187"/>
    </location>
</feature>
<dbReference type="InterPro" id="IPR015258">
    <property type="entry name" value="Vitellinogen_b-sht_shell"/>
</dbReference>
<dbReference type="InterPro" id="IPR015817">
    <property type="entry name" value="Vitellinogen_open_b-sht_sub1"/>
</dbReference>
<dbReference type="GO" id="GO:0005319">
    <property type="term" value="F:lipid transporter activity"/>
    <property type="evidence" value="ECO:0007669"/>
    <property type="project" value="InterPro"/>
</dbReference>
<reference evidence="12" key="1">
    <citation type="submission" date="2023-07" db="EMBL/GenBank/DDBJ databases">
        <title>Chromosome-level Genome Assembly of Striped Snakehead (Channa striata).</title>
        <authorList>
            <person name="Liu H."/>
        </authorList>
    </citation>
    <scope>NUCLEOTIDE SEQUENCE</scope>
    <source>
        <strain evidence="12">Gz</strain>
        <tissue evidence="12">Muscle</tissue>
    </source>
</reference>
<dbReference type="Pfam" id="PF09175">
    <property type="entry name" value="Vit_b-sht_shell"/>
    <property type="match status" value="1"/>
</dbReference>
<evidence type="ECO:0000256" key="9">
    <source>
        <dbReference type="SAM" id="SignalP"/>
    </source>
</evidence>
<dbReference type="FunFam" id="2.20.90.10:FF:000001">
    <property type="entry name" value="Vitellogenin 7"/>
    <property type="match status" value="1"/>
</dbReference>
<evidence type="ECO:0000256" key="7">
    <source>
        <dbReference type="PROSITE-ProRule" id="PRU00557"/>
    </source>
</evidence>
<dbReference type="Gene3D" id="2.20.50.20">
    <property type="entry name" value="Lipovitellin. Chain A, domain 3"/>
    <property type="match status" value="2"/>
</dbReference>
<evidence type="ECO:0000256" key="2">
    <source>
        <dbReference type="ARBA" id="ARBA00022729"/>
    </source>
</evidence>
<dbReference type="Gene3D" id="2.30.230.10">
    <property type="entry name" value="Lipovitellin, beta-sheet shell regions, chain A"/>
    <property type="match status" value="1"/>
</dbReference>
<feature type="domain" description="VWFD" evidence="11">
    <location>
        <begin position="1434"/>
        <end position="1608"/>
    </location>
</feature>
<evidence type="ECO:0000256" key="3">
    <source>
        <dbReference type="ARBA" id="ARBA00022761"/>
    </source>
</evidence>
<comment type="caution">
    <text evidence="12">The sequence shown here is derived from an EMBL/GenBank/DDBJ whole genome shotgun (WGS) entry which is preliminary data.</text>
</comment>
<dbReference type="InterPro" id="IPR001747">
    <property type="entry name" value="Vitellogenin_N"/>
</dbReference>
<keyword evidence="13" id="KW-1185">Reference proteome</keyword>
<dbReference type="SUPFAM" id="SSF56968">
    <property type="entry name" value="Lipovitellin-phosvitin complex, beta-sheet shell regions"/>
    <property type="match status" value="3"/>
</dbReference>
<dbReference type="PROSITE" id="PS51233">
    <property type="entry name" value="VWFD"/>
    <property type="match status" value="1"/>
</dbReference>
<feature type="chain" id="PRO_5041736579" description="Phosvitin" evidence="9">
    <location>
        <begin position="16"/>
        <end position="1702"/>
    </location>
</feature>
<dbReference type="InterPro" id="IPR015819">
    <property type="entry name" value="Lipid_transp_b-sht_shell"/>
</dbReference>
<evidence type="ECO:0000256" key="8">
    <source>
        <dbReference type="SAM" id="MobiDB-lite"/>
    </source>
</evidence>
<comment type="caution">
    <text evidence="7">Lacks conserved residue(s) required for the propagation of feature annotation.</text>
</comment>
<evidence type="ECO:0008006" key="14">
    <source>
        <dbReference type="Google" id="ProtNLM"/>
    </source>
</evidence>
<keyword evidence="2 9" id="KW-0732">Signal</keyword>
<dbReference type="PANTHER" id="PTHR23345">
    <property type="entry name" value="VITELLOGENIN-RELATED"/>
    <property type="match status" value="1"/>
</dbReference>
<evidence type="ECO:0000256" key="5">
    <source>
        <dbReference type="ARBA" id="ARBA00023180"/>
    </source>
</evidence>
<sequence length="1702" mass="185506">MRVLVLALTVALAAGSQVNIAPEFAIGKTYVYKYEAFLIAGLPEEGLARAGIKIRSKASLSGAAAGTFILKLVEPEISEYSGIWPKDTFIPATKLTTALAAQLLTPIKFEYANGVVGKVYAPAGISATVLNIYRGILNILQLNIKKTQNVYELQESGVHGVCKTHYIISEDAKADRVVVTKTKDMSHCQERIIKDIGMAYTWKWTEYKRGAIMKGAAAYNYIMKPAETGALILEATATEMIEFSPFNILNGAAQMEAKQILTFVEIEKAPAEPIRAEYVHRGSIQYEFGGELLQAPIQLMKISNVEAQIIEILNHLVAFNVARVHEDAPLKFIELIQLLRVARYETIEALWTQLKAKADHRYWILNAIPAIGTNAALRFIKIKFIAGEVTHAEAIQALMASVHMVAADLEAIKIAEELAMNSKIQASPALREIVLMGYGTLVAKYCVANPTCPAELVRPIHELLVQAVARAEIKEVVIALKVLGNAGHPASIKPILKILPCFGSAGANLPLRVQIDAVFALRNIAKKEPKMIQEIAVQVFMDRALHPELRMVAAIVLFETKLPMGLVAALADALLKETNLQVASFVYSYVKAMTRSTAPDFASVTAACNVAVKILSPKYSRLSYRYSRAFYFDAYHNPWMIGAAFSAFYINDAATIMPRAIVAKARSYFAGVYADVLEIGVRTEGIQEALLKIPAALDADRITKMKQVLKALADWRAHPSSQPLASVSVKLFGQEIVFANIDKAIVDHIIEMTTGPTIHSYGKRALDALLSGIAVHYAKPMLVAEVRRILPSAIGLPMDVSFYTAAVAAASINVQATVTPPLAENFHPAQLLKSDINMRAAISPSVAMHTYAFMGVNTAFIQAAVVSKAKVQAIIPAKIEARIDISKGNFKLQFLPVQGIDKIASVISETFAVARNVEAAAKITPMIPAEAIAQKASRWTFSSKSSAISASLASAMSASSEVISAPRNIANRLRGPKAIEKKMCAAWETFGIKACTGVESHNAAFIRDTPLYGIIGKHSAVVEIVPVAGPAIGKIEIEVQVGDKAAEKIIKVIDISKEEEMTEDKNVLMKLKKILVPGLSNSTAGIRSSSSSSSQSSSSSASISSSSSSSSSKSSSASSAGRNSKIVTVVRPGSKSSKSASSSSRSSWRASSKRSSRSRSSSSSSSRSSSKSSSSSSSSSSSGSSSRIKDEVFDMQFTTNHVHQHAVSTALVDKSSSGYSIEAIYNKAKYLANTITPAMVIIIRAERADHKVQGYQIAAYLDKAAARLQVIFANLAETDRWRICADGVMLSKHKWMAKVAWGIECKQYQTEITAETGAVGQEPAIRLKMTWDKLPKKMVYYAEMVYAYISRIIQEKGATVAKFKNALKQIKLTVAVASESSVNVILKTPRRTIYKIGMSIPISLPLGDTAVELAAYSDSWTDKISYMFTKANAAECTMIKDTVVTFNNRKYKNEMPHSCYQILAQDCTEDMKFRIMLKRDHTLEQNFIHAVIANIFVDIYPKNSAIMVKVNGVAISSLPYLHPEGKVQIRQKGAAIILHAPNYGLQEVFTDFSVLKVRVADWMRGNICGLCGTADGEIRQEYRTPNQRLTKNASSFAHSWVLAAKSCREPSECYMRHESVKMDKQVILHGQESKCYSVEPVLRCLPGCMPVRSTAVTIGFHCLPADSTVNRSEGLSNIYEKSIDLRETTEAHLACRCSPQCA</sequence>
<evidence type="ECO:0000256" key="4">
    <source>
        <dbReference type="ARBA" id="ARBA00023157"/>
    </source>
</evidence>
<feature type="signal peptide" evidence="9">
    <location>
        <begin position="1"/>
        <end position="15"/>
    </location>
</feature>
<evidence type="ECO:0000256" key="6">
    <source>
        <dbReference type="ARBA" id="ARBA00057087"/>
    </source>
</evidence>